<feature type="region of interest" description="Disordered" evidence="1">
    <location>
        <begin position="115"/>
        <end position="137"/>
    </location>
</feature>
<dbReference type="SUPFAM" id="SSF53448">
    <property type="entry name" value="Nucleotide-diphospho-sugar transferases"/>
    <property type="match status" value="1"/>
</dbReference>
<dbReference type="PANTHER" id="PTHR43685:SF3">
    <property type="entry name" value="SLR2126 PROTEIN"/>
    <property type="match status" value="1"/>
</dbReference>
<feature type="transmembrane region" description="Helical" evidence="2">
    <location>
        <begin position="1052"/>
        <end position="1072"/>
    </location>
</feature>
<feature type="compositionally biased region" description="Acidic residues" evidence="1">
    <location>
        <begin position="693"/>
        <end position="703"/>
    </location>
</feature>
<reference evidence="4 5" key="1">
    <citation type="submission" date="2019-06" db="EMBL/GenBank/DDBJ databases">
        <title>Draft genome sequence of Actinomyces johnsonii CCUG 34287T.</title>
        <authorList>
            <person name="Salva-Serra F."/>
            <person name="Cardew S."/>
            <person name="Moore E."/>
        </authorList>
    </citation>
    <scope>NUCLEOTIDE SEQUENCE [LARGE SCALE GENOMIC DNA]</scope>
    <source>
        <strain evidence="4 5">CCUG 34287</strain>
    </source>
</reference>
<feature type="transmembrane region" description="Helical" evidence="2">
    <location>
        <begin position="569"/>
        <end position="589"/>
    </location>
</feature>
<dbReference type="Gene3D" id="3.90.550.10">
    <property type="entry name" value="Spore Coat Polysaccharide Biosynthesis Protein SpsA, Chain A"/>
    <property type="match status" value="1"/>
</dbReference>
<feature type="transmembrane region" description="Helical" evidence="2">
    <location>
        <begin position="970"/>
        <end position="991"/>
    </location>
</feature>
<feature type="compositionally biased region" description="Basic and acidic residues" evidence="1">
    <location>
        <begin position="1009"/>
        <end position="1018"/>
    </location>
</feature>
<feature type="chain" id="PRO_5021229620" evidence="3">
    <location>
        <begin position="30"/>
        <end position="1377"/>
    </location>
</feature>
<feature type="region of interest" description="Disordered" evidence="1">
    <location>
        <begin position="1009"/>
        <end position="1046"/>
    </location>
</feature>
<gene>
    <name evidence="4" type="ORF">FK256_06820</name>
</gene>
<dbReference type="GO" id="GO:0016740">
    <property type="term" value="F:transferase activity"/>
    <property type="evidence" value="ECO:0007669"/>
    <property type="project" value="UniProtKB-KW"/>
</dbReference>
<dbReference type="Proteomes" id="UP000319010">
    <property type="component" value="Unassembled WGS sequence"/>
</dbReference>
<evidence type="ECO:0000313" key="4">
    <source>
        <dbReference type="EMBL" id="TQD43405.1"/>
    </source>
</evidence>
<feature type="transmembrane region" description="Helical" evidence="2">
    <location>
        <begin position="903"/>
        <end position="924"/>
    </location>
</feature>
<feature type="region of interest" description="Disordered" evidence="1">
    <location>
        <begin position="686"/>
        <end position="757"/>
    </location>
</feature>
<feature type="compositionally biased region" description="Basic and acidic residues" evidence="1">
    <location>
        <begin position="740"/>
        <end position="752"/>
    </location>
</feature>
<keyword evidence="2" id="KW-0472">Membrane</keyword>
<protein>
    <submittedName>
        <fullName evidence="4">Glycosyltransferase family 2 protein</fullName>
    </submittedName>
</protein>
<feature type="signal peptide" evidence="3">
    <location>
        <begin position="1"/>
        <end position="29"/>
    </location>
</feature>
<feature type="compositionally biased region" description="Low complexity" evidence="1">
    <location>
        <begin position="125"/>
        <end position="137"/>
    </location>
</feature>
<keyword evidence="3" id="KW-0732">Signal</keyword>
<evidence type="ECO:0000256" key="1">
    <source>
        <dbReference type="SAM" id="MobiDB-lite"/>
    </source>
</evidence>
<feature type="transmembrane region" description="Helical" evidence="2">
    <location>
        <begin position="931"/>
        <end position="950"/>
    </location>
</feature>
<dbReference type="PANTHER" id="PTHR43685">
    <property type="entry name" value="GLYCOSYLTRANSFERASE"/>
    <property type="match status" value="1"/>
</dbReference>
<feature type="compositionally biased region" description="Low complexity" evidence="1">
    <location>
        <begin position="1022"/>
        <end position="1044"/>
    </location>
</feature>
<feature type="transmembrane region" description="Helical" evidence="2">
    <location>
        <begin position="487"/>
        <end position="504"/>
    </location>
</feature>
<feature type="transmembrane region" description="Helical" evidence="2">
    <location>
        <begin position="596"/>
        <end position="615"/>
    </location>
</feature>
<dbReference type="InterPro" id="IPR050834">
    <property type="entry name" value="Glycosyltransf_2"/>
</dbReference>
<keyword evidence="2" id="KW-1133">Transmembrane helix</keyword>
<evidence type="ECO:0000256" key="3">
    <source>
        <dbReference type="SAM" id="SignalP"/>
    </source>
</evidence>
<accession>A0A508A8Q5</accession>
<dbReference type="RefSeq" id="WP_141424209.1">
    <property type="nucleotide sequence ID" value="NZ_JASPFB010000001.1"/>
</dbReference>
<proteinExistence type="predicted"/>
<dbReference type="EMBL" id="VICB01000008">
    <property type="protein sequence ID" value="TQD43405.1"/>
    <property type="molecule type" value="Genomic_DNA"/>
</dbReference>
<name>A0A508A8Q5_9ACTO</name>
<dbReference type="InterPro" id="IPR029044">
    <property type="entry name" value="Nucleotide-diphossugar_trans"/>
</dbReference>
<sequence>MTRTGSAQGASRVGALAVVVSAGASPFLAQTLTAIASQTCAPDVVLVVDVASRANGLGDGTPIEELVESSGLGTVTAVRVVRVKEAKSFGDAVSRGLAAYAELVAAGNRWRRGTGAVDGAEGSETDGASATSGGSRTSVRDLLLTGSGPITGPTGALSPITSYEQRLVAPADAPQDAPEHQVWLWLLHDDSAPQEGCLEQLLTAATNARSVGIVGPKQVGWDNPELLLEVGLRATASARRANDIVPGEVDQGQHDDRSDVLAVGTAGALVDRAVWEEIGGIAPWLGPFGDGLELSRAARLAGYRVIVEPTAVIRHRRASYQGLRRPAHVSHSLRPQVRTDAEAIEVRLPEPDPERSFRARRSAQLTNWAAFSSRPIGLLLTWFVVLGAMRAVWRLASKAPALARDELGAALAVAGRGRRIKAARRRLARHTKVPVSALGRLYATPAEIRGVRRDRTRQERERRARAAAPSELELRELAALARSRRRTLSAVMVVAAALSAYGLARLLPTRSIIGGALPLFGGWRQMWDAAWTTWIATGDGYPGSVTPLLAILAGPAALGRLIGLDTGSFVSGLVLLAVPLAALGAWFAAGTMTRKVVLRAWAALVWALTPGLLLALGQGRLGSLLVHLVLPWALLALTRAVGADRRDLVLSGLVGAHLLTDEERAELDRFSTEKISDLAHLDQEAQAAASLDAEQEGADELEETGQSSGEESRARDDASVGADTDSSVKGVKVSDGIEDDPGHDRGREDEKVGPAASALATAREVIESLNVPDPAAPEAEVDLPRAEKYGYGSATAAAVAGLLLSVVVAAVPATAAVLIVIVLLLSVTTRRGFKLVLTLAPMVVTAAPAWWSAWRMGQRDGWAEGVRLLLTDIGLPVSVPTPSSLDLLAGSPVAMGAVVPSGALSVLVRVLLLLVPVLGIVGLFVSRRLRVARIAILMALGGLVLAGLSLRTPTGLGSDVAGDGLAPVNGWAGAGTSLALSGFLAAALPAGEAIWGMIGRRAADGRRALARGNRKDTEAESSESSKSSESSAPSAGAGSSSGSDGSRRLKTVFAVAACLLLLAPVMVGAIWAHQAHRGNNPQVMALRSTTQQVPLIAEQFQGSGTAGRVLKLTSTPEGLKATIWRGPGTQVSDVLPGAVNAEARSRAASALNDPRLKPETGQISVFTIPSPDPALVLEDPADAELAQLVTRATAGQDKEVADALAAHGIAVVLLTDKDGDAVTAEARVGLTSTPGLEQLAQTASGNSWRVTSSAHPDSARLSLLDAGGAATPVASTGAGSGTRARIPAGSGNRTLVMVERADAGWTATLNGRRLEPTTVPDQDGGWKQGFAVGPDAGELVVTHTRRSTAALTYTIWTVWALSLVAALPLRRGKEMAS</sequence>
<comment type="caution">
    <text evidence="4">The sequence shown here is derived from an EMBL/GenBank/DDBJ whole genome shotgun (WGS) entry which is preliminary data.</text>
</comment>
<keyword evidence="2" id="KW-0812">Transmembrane</keyword>
<feature type="transmembrane region" description="Helical" evidence="2">
    <location>
        <begin position="794"/>
        <end position="827"/>
    </location>
</feature>
<keyword evidence="4" id="KW-0808">Transferase</keyword>
<evidence type="ECO:0000313" key="5">
    <source>
        <dbReference type="Proteomes" id="UP000319010"/>
    </source>
</evidence>
<dbReference type="Pfam" id="PF13641">
    <property type="entry name" value="Glyco_tranf_2_3"/>
    <property type="match status" value="1"/>
</dbReference>
<organism evidence="4 5">
    <name type="scientific">Actinomyces johnsonii</name>
    <dbReference type="NCBI Taxonomy" id="544581"/>
    <lineage>
        <taxon>Bacteria</taxon>
        <taxon>Bacillati</taxon>
        <taxon>Actinomycetota</taxon>
        <taxon>Actinomycetes</taxon>
        <taxon>Actinomycetales</taxon>
        <taxon>Actinomycetaceae</taxon>
        <taxon>Actinomyces</taxon>
    </lineage>
</organism>
<evidence type="ECO:0000256" key="2">
    <source>
        <dbReference type="SAM" id="Phobius"/>
    </source>
</evidence>
<feature type="transmembrane region" description="Helical" evidence="2">
    <location>
        <begin position="833"/>
        <end position="853"/>
    </location>
</feature>